<dbReference type="EMBL" id="JAATIQ010000807">
    <property type="protein sequence ID" value="KAF4347430.1"/>
    <property type="molecule type" value="Genomic_DNA"/>
</dbReference>
<dbReference type="InterPro" id="IPR011042">
    <property type="entry name" value="6-blade_b-propeller_TolB-like"/>
</dbReference>
<keyword evidence="2" id="KW-1185">Reference proteome</keyword>
<dbReference type="PANTHER" id="PTHR32161">
    <property type="entry name" value="DPP6 N-TERMINAL DOMAIN-LIKE PROTEIN"/>
    <property type="match status" value="1"/>
</dbReference>
<dbReference type="InterPro" id="IPR011659">
    <property type="entry name" value="WD40"/>
</dbReference>
<organism evidence="1 2">
    <name type="scientific">Cannabis sativa</name>
    <name type="common">Hemp</name>
    <name type="synonym">Marijuana</name>
    <dbReference type="NCBI Taxonomy" id="3483"/>
    <lineage>
        <taxon>Eukaryota</taxon>
        <taxon>Viridiplantae</taxon>
        <taxon>Streptophyta</taxon>
        <taxon>Embryophyta</taxon>
        <taxon>Tracheophyta</taxon>
        <taxon>Spermatophyta</taxon>
        <taxon>Magnoliopsida</taxon>
        <taxon>eudicotyledons</taxon>
        <taxon>Gunneridae</taxon>
        <taxon>Pentapetalae</taxon>
        <taxon>rosids</taxon>
        <taxon>fabids</taxon>
        <taxon>Rosales</taxon>
        <taxon>Cannabaceae</taxon>
        <taxon>Cannabis</taxon>
    </lineage>
</organism>
<dbReference type="Gene3D" id="2.120.10.30">
    <property type="entry name" value="TolB, C-terminal domain"/>
    <property type="match status" value="4"/>
</dbReference>
<gene>
    <name evidence="1" type="ORF">G4B88_029902</name>
</gene>
<dbReference type="PANTHER" id="PTHR32161:SF21">
    <property type="entry name" value="OS03G0314500 PROTEIN"/>
    <property type="match status" value="1"/>
</dbReference>
<comment type="caution">
    <text evidence="1">The sequence shown here is derived from an EMBL/GenBank/DDBJ whole genome shotgun (WGS) entry which is preliminary data.</text>
</comment>
<proteinExistence type="predicted"/>
<accession>A0A7J6DNL7</accession>
<protein>
    <submittedName>
        <fullName evidence="1">Uncharacterized protein</fullName>
    </submittedName>
</protein>
<sequence>MENEKSSIAFFTTYRPPVPLDIYSQYISNKNPHEVHMTDGVSYNYNGRPIPSNALQTIHKRLSGDSENDVDISSGLVYVSERKGNLETLYIALHYNNSDYPEVETIDFAHEFGTFDGIRMEDSGCIAGDYLVYVTTKDNPHKRRFPWTSVYKTNLKTSETQRLTPQGKADLSPSVSPSGKKIAVASFKEQGWEGEIEDLKTDIYVFNVDGPDLDRKMVIKNGGWPTWGSENILFFHRKVGDYWGVFRADISNGFTSDTPRVTPEGFHAMTPAAIDETTVAVATIRKESKFDDTARSVEQYRHIEVFHFPATLNRDPIKITQRTRPKADHFNPFVIVDEGGDPNKIAIGYHRCKSDNLNVPDYNSMERKIIQLDCPPPNVDLFRVQGVFPSFSRDGSRLAFVDNEFMRVWVADKDGLYMVYQTEGPDNVFGPVWNQIDGRDELFVCKGPAFNVGEFNNGKVTRLTNGAWTDTHCQWSPSGDWIVFSSTRDKPSNAPPSDNGLDPGYFAVYLVNANNTHVVIKVLGSGDDLAGHVNHPFFSPDGKRIVVTADLAAVSIDPISLPLFTHSVRPYGDIFIIEIDDILNNNDEKKRDDVKFVRVTHSRFENGAASWMKFSIGDPNESWKKYVEQYGEHSKGRQPSLCPIIRPRMVQKSLHLNDDRGESWHLTGHLCIRDRRCLSCGFNFSAHFLVLNLREVVYHGTIFLSVLVQGLLAFSKVALVLFNSCNTFAFGGVSLNPNIFQLQSQFYQSIWGYAKKDDASWYFRKILSIREYLDEAKLQQAARGDKFSTKNCYNYLVEEILIAYASAIRDTLVIPKHRFIFWQIANSQLLTRDYLHRIMVFVAVNRWLGDFHWPRSTAELLQYCCNATRDLTKRILNAVMAVVLYLLWKNRNRCVFDLSCMVPSKLSLEVRKIVQMRIVSAVGVPMMWSRHMFLETEERQFVLVILKCFLPKSSFVDKALSRFLERAWIFVPPRIPCSQLDVLPQDDLTSRPPVPLDIYSQYISNKNPHEVHMTDGVSYNYNGRPIPSNALQTIHKRLSGDSENDVDISSGLVYVSERKGNLETLYIALHYNNSDYPEVETIDFAHEFGTFDGIRMEDSGCIAGDYLVYVTTKDNPHKRRFPWTSVYKTNLKTSETQRLTPQGKADLSPSVSPSGKKIAVASFKEQGWEGEIEDLKTDIYVFNVDGPDLDRKMVIKNGGWPTWGSENILFFHRKVGDYWGVFRADISNGFTSDTPRVTPEGFHAMTPAAIDETTVAVATIRKESKFDDTARSVEQYRHIEVFHFPATLNRDPIKITQRTRPKADHFNPFVIVDEGGDPNKIAIGYHRCKSDNLNVPDYNSMERKIIQLDCPPPNVDLFRVQGVFPSFSRDGSRLAFVDNEFMRVWVADKDGLYMVYQTEGPDNVFGPVWNQIDGRDELFVGEFNNGKVTRLTNGAWTDTHCQWSPSGDWIVFSSTRDKPSNAPPSDNGLDPGYFAVYLVNANTRVVIKVLGSGDDFAGHVNHPFFSPDGKRIVVTADLAAVSIDPISLPLFTHSVRPYGDIFIVEIDDILNNNDEKNRDDVIFVRVTHSRFENGAASWTKFSIGDPNESWKKYVEQYGEHSKGRQPSLCPIIRPLIAKPLGLDVKGESWHLTGHLCIRDRRC</sequence>
<dbReference type="Pfam" id="PF07676">
    <property type="entry name" value="PD40"/>
    <property type="match status" value="6"/>
</dbReference>
<dbReference type="SUPFAM" id="SSF82171">
    <property type="entry name" value="DPP6 N-terminal domain-like"/>
    <property type="match status" value="2"/>
</dbReference>
<evidence type="ECO:0000313" key="2">
    <source>
        <dbReference type="Proteomes" id="UP000583929"/>
    </source>
</evidence>
<name>A0A7J6DNL7_CANSA</name>
<evidence type="ECO:0000313" key="1">
    <source>
        <dbReference type="EMBL" id="KAF4347430.1"/>
    </source>
</evidence>
<dbReference type="Proteomes" id="UP000583929">
    <property type="component" value="Unassembled WGS sequence"/>
</dbReference>
<reference evidence="1 2" key="1">
    <citation type="journal article" date="2020" name="bioRxiv">
        <title>Sequence and annotation of 42 cannabis genomes reveals extensive copy number variation in cannabinoid synthesis and pathogen resistance genes.</title>
        <authorList>
            <person name="Mckernan K.J."/>
            <person name="Helbert Y."/>
            <person name="Kane L.T."/>
            <person name="Ebling H."/>
            <person name="Zhang L."/>
            <person name="Liu B."/>
            <person name="Eaton Z."/>
            <person name="Mclaughlin S."/>
            <person name="Kingan S."/>
            <person name="Baybayan P."/>
            <person name="Concepcion G."/>
            <person name="Jordan M."/>
            <person name="Riva A."/>
            <person name="Barbazuk W."/>
            <person name="Harkins T."/>
        </authorList>
    </citation>
    <scope>NUCLEOTIDE SEQUENCE [LARGE SCALE GENOMIC DNA]</scope>
    <source>
        <strain evidence="2">cv. Jamaican Lion 4</strain>
        <tissue evidence="1">Leaf</tissue>
    </source>
</reference>